<dbReference type="RefSeq" id="WP_011294521.1">
    <property type="nucleotide sequence ID" value="NZ_CP138967.1"/>
</dbReference>
<keyword evidence="11 15" id="KW-0547">Nucleotide-binding</keyword>
<evidence type="ECO:0000259" key="16">
    <source>
        <dbReference type="Pfam" id="PF01634"/>
    </source>
</evidence>
<dbReference type="InterPro" id="IPR018198">
    <property type="entry name" value="ATP_PRibTrfase_CS"/>
</dbReference>
<dbReference type="HAMAP" id="MF_01018">
    <property type="entry name" value="HisG_Short"/>
    <property type="match status" value="1"/>
</dbReference>
<dbReference type="GO" id="GO:0003879">
    <property type="term" value="F:ATP phosphoribosyltransferase activity"/>
    <property type="evidence" value="ECO:0007669"/>
    <property type="project" value="UniProtKB-UniRule"/>
</dbReference>
<organism evidence="17 18">
    <name type="scientific">Prochlorococcus marinus str. PAC1</name>
    <dbReference type="NCBI Taxonomy" id="59924"/>
    <lineage>
        <taxon>Bacteria</taxon>
        <taxon>Bacillati</taxon>
        <taxon>Cyanobacteriota</taxon>
        <taxon>Cyanophyceae</taxon>
        <taxon>Synechococcales</taxon>
        <taxon>Prochlorococcaceae</taxon>
        <taxon>Prochlorococcus</taxon>
    </lineage>
</organism>
<comment type="similarity">
    <text evidence="4 15">Belongs to the ATP phosphoribosyltransferase family. Short subfamily.</text>
</comment>
<evidence type="ECO:0000313" key="17">
    <source>
        <dbReference type="EMBL" id="KGG19396.1"/>
    </source>
</evidence>
<dbReference type="GO" id="GO:0000105">
    <property type="term" value="P:L-histidine biosynthetic process"/>
    <property type="evidence" value="ECO:0007669"/>
    <property type="project" value="UniProtKB-UniRule"/>
</dbReference>
<comment type="domain">
    <text evidence="15">Lacks the C-terminal regulatory region which is replaced by HisZ.</text>
</comment>
<evidence type="ECO:0000256" key="13">
    <source>
        <dbReference type="ARBA" id="ARBA00023102"/>
    </source>
</evidence>
<dbReference type="SUPFAM" id="SSF53850">
    <property type="entry name" value="Periplasmic binding protein-like II"/>
    <property type="match status" value="1"/>
</dbReference>
<dbReference type="NCBIfam" id="TIGR00070">
    <property type="entry name" value="hisG"/>
    <property type="match status" value="1"/>
</dbReference>
<name>A0A0A2BZ78_PROMR</name>
<dbReference type="UniPathway" id="UPA00031">
    <property type="reaction ID" value="UER00006"/>
</dbReference>
<gene>
    <name evidence="15" type="primary">hisG</name>
    <name evidence="17" type="ORF">EV03_1778</name>
</gene>
<dbReference type="Proteomes" id="UP000030392">
    <property type="component" value="Unassembled WGS sequence"/>
</dbReference>
<evidence type="ECO:0000256" key="14">
    <source>
        <dbReference type="ARBA" id="ARBA00024861"/>
    </source>
</evidence>
<evidence type="ECO:0000256" key="3">
    <source>
        <dbReference type="ARBA" id="ARBA00004667"/>
    </source>
</evidence>
<keyword evidence="10 15" id="KW-0808">Transferase</keyword>
<evidence type="ECO:0000256" key="5">
    <source>
        <dbReference type="ARBA" id="ARBA00011946"/>
    </source>
</evidence>
<keyword evidence="8 15" id="KW-0028">Amino-acid biosynthesis</keyword>
<dbReference type="PANTHER" id="PTHR21403">
    <property type="entry name" value="ATP PHOSPHORIBOSYLTRANSFERASE ATP-PRTASE"/>
    <property type="match status" value="1"/>
</dbReference>
<dbReference type="InterPro" id="IPR013820">
    <property type="entry name" value="ATP_PRibTrfase_cat"/>
</dbReference>
<proteinExistence type="inferred from homology"/>
<comment type="caution">
    <text evidence="17">The sequence shown here is derived from an EMBL/GenBank/DDBJ whole genome shotgun (WGS) entry which is preliminary data.</text>
</comment>
<comment type="subunit">
    <text evidence="15">Heteromultimer composed of HisG and HisZ subunits.</text>
</comment>
<evidence type="ECO:0000256" key="4">
    <source>
        <dbReference type="ARBA" id="ARBA00009489"/>
    </source>
</evidence>
<feature type="domain" description="ATP phosphoribosyltransferase catalytic" evidence="16">
    <location>
        <begin position="52"/>
        <end position="207"/>
    </location>
</feature>
<evidence type="ECO:0000256" key="6">
    <source>
        <dbReference type="ARBA" id="ARBA00020998"/>
    </source>
</evidence>
<dbReference type="CDD" id="cd13595">
    <property type="entry name" value="PBP2_HisGs"/>
    <property type="match status" value="1"/>
</dbReference>
<dbReference type="PANTHER" id="PTHR21403:SF8">
    <property type="entry name" value="ATP PHOSPHORIBOSYLTRANSFERASE"/>
    <property type="match status" value="1"/>
</dbReference>
<dbReference type="Gene3D" id="3.40.190.10">
    <property type="entry name" value="Periplasmic binding protein-like II"/>
    <property type="match status" value="2"/>
</dbReference>
<keyword evidence="12 15" id="KW-0067">ATP-binding</keyword>
<evidence type="ECO:0000256" key="2">
    <source>
        <dbReference type="ARBA" id="ARBA00004496"/>
    </source>
</evidence>
<evidence type="ECO:0000313" key="18">
    <source>
        <dbReference type="Proteomes" id="UP000030392"/>
    </source>
</evidence>
<accession>A0A0A2BZ78</accession>
<protein>
    <recommendedName>
        <fullName evidence="6 15">ATP phosphoribosyltransferase</fullName>
        <shortName evidence="15">ATP-PRT</shortName>
        <shortName evidence="15">ATP-PRTase</shortName>
        <ecNumber evidence="5 15">2.4.2.17</ecNumber>
    </recommendedName>
</protein>
<reference evidence="18" key="1">
    <citation type="journal article" date="2014" name="Sci. Data">
        <title>Genomes of diverse isolates of the marine cyanobacterium Prochlorococcus.</title>
        <authorList>
            <person name="Biller S."/>
            <person name="Berube P."/>
            <person name="Thompson J."/>
            <person name="Kelly L."/>
            <person name="Roggensack S."/>
            <person name="Awad L."/>
            <person name="Roache-Johnson K."/>
            <person name="Ding H."/>
            <person name="Giovannoni S.J."/>
            <person name="Moore L.R."/>
            <person name="Chisholm S.W."/>
        </authorList>
    </citation>
    <scope>NUCLEOTIDE SEQUENCE [LARGE SCALE GENOMIC DNA]</scope>
    <source>
        <strain evidence="18">PAC1</strain>
    </source>
</reference>
<dbReference type="Pfam" id="PF01634">
    <property type="entry name" value="HisG"/>
    <property type="match status" value="1"/>
</dbReference>
<evidence type="ECO:0000256" key="9">
    <source>
        <dbReference type="ARBA" id="ARBA00022676"/>
    </source>
</evidence>
<evidence type="ECO:0000256" key="11">
    <source>
        <dbReference type="ARBA" id="ARBA00022741"/>
    </source>
</evidence>
<dbReference type="GO" id="GO:0005524">
    <property type="term" value="F:ATP binding"/>
    <property type="evidence" value="ECO:0007669"/>
    <property type="project" value="UniProtKB-KW"/>
</dbReference>
<evidence type="ECO:0000256" key="15">
    <source>
        <dbReference type="HAMAP-Rule" id="MF_01018"/>
    </source>
</evidence>
<dbReference type="EC" id="2.4.2.17" evidence="5 15"/>
<dbReference type="FunFam" id="3.40.190.10:FF:000008">
    <property type="entry name" value="ATP phosphoribosyltransferase"/>
    <property type="match status" value="1"/>
</dbReference>
<evidence type="ECO:0000256" key="8">
    <source>
        <dbReference type="ARBA" id="ARBA00022605"/>
    </source>
</evidence>
<keyword evidence="13 15" id="KW-0368">Histidine biosynthesis</keyword>
<keyword evidence="7 15" id="KW-0963">Cytoplasm</keyword>
<evidence type="ECO:0000256" key="12">
    <source>
        <dbReference type="ARBA" id="ARBA00022840"/>
    </source>
</evidence>
<comment type="catalytic activity">
    <reaction evidence="1 15">
        <text>1-(5-phospho-beta-D-ribosyl)-ATP + diphosphate = 5-phospho-alpha-D-ribose 1-diphosphate + ATP</text>
        <dbReference type="Rhea" id="RHEA:18473"/>
        <dbReference type="ChEBI" id="CHEBI:30616"/>
        <dbReference type="ChEBI" id="CHEBI:33019"/>
        <dbReference type="ChEBI" id="CHEBI:58017"/>
        <dbReference type="ChEBI" id="CHEBI:73183"/>
        <dbReference type="EC" id="2.4.2.17"/>
    </reaction>
</comment>
<dbReference type="InterPro" id="IPR001348">
    <property type="entry name" value="ATP_PRibTrfase_HisG"/>
</dbReference>
<dbReference type="EMBL" id="JNAX01000015">
    <property type="protein sequence ID" value="KGG19396.1"/>
    <property type="molecule type" value="Genomic_DNA"/>
</dbReference>
<keyword evidence="9 15" id="KW-0328">Glycosyltransferase</keyword>
<dbReference type="SMR" id="A0A0A2BZ78"/>
<evidence type="ECO:0000256" key="1">
    <source>
        <dbReference type="ARBA" id="ARBA00000915"/>
    </source>
</evidence>
<dbReference type="InterPro" id="IPR024893">
    <property type="entry name" value="ATP_PRibTrfase_HisG_short"/>
</dbReference>
<comment type="subcellular location">
    <subcellularLocation>
        <location evidence="2 15">Cytoplasm</location>
    </subcellularLocation>
</comment>
<dbReference type="PROSITE" id="PS01316">
    <property type="entry name" value="ATP_P_PHORIBOSYLTR"/>
    <property type="match status" value="1"/>
</dbReference>
<sequence>MFTVALAKGALLQESVSMFSDVGLDFSAVLDDSNRQLMVPSACGRAKALLVRNSDVPVYVSYGQAQLGIVGFDVLQEQKLQVSNLVDLGFGECHMSVAVKSSSGYLSASDLPPNCRVASKFTNCAKHFFDQIDLPVQLVHLSGSVELGPITGMAEAIVDLVATGRTLRDNGLVEIEELFKSSARLVGHPLSLRLDKGPLQEIIDSIQIQSQTNLLSDGKK</sequence>
<dbReference type="GO" id="GO:0005737">
    <property type="term" value="C:cytoplasm"/>
    <property type="evidence" value="ECO:0007669"/>
    <property type="project" value="UniProtKB-SubCell"/>
</dbReference>
<comment type="pathway">
    <text evidence="3 15">Amino-acid biosynthesis; L-histidine biosynthesis; L-histidine from 5-phospho-alpha-D-ribose 1-diphosphate: step 1/9.</text>
</comment>
<comment type="function">
    <text evidence="14 15">Catalyzes the condensation of ATP and 5-phosphoribose 1-diphosphate to form N'-(5'-phosphoribosyl)-ATP (PR-ATP). Has a crucial role in the pathway because the rate of histidine biosynthesis seems to be controlled primarily by regulation of HisG enzymatic activity.</text>
</comment>
<evidence type="ECO:0000256" key="7">
    <source>
        <dbReference type="ARBA" id="ARBA00022490"/>
    </source>
</evidence>
<evidence type="ECO:0000256" key="10">
    <source>
        <dbReference type="ARBA" id="ARBA00022679"/>
    </source>
</evidence>
<dbReference type="AlphaFoldDB" id="A0A0A2BZ78"/>